<sequence length="394" mass="43664">MINRMSSMMRMIFICSLMGAISVPLVSATPVDLSAEWQVDPKYNANEAYCELQNMVGVNSIMAYAIIKDGNIIAEGYGEGRSAAGIYQPWSVTKSIANIIIGLMITNGDVAANDTLATIFPDPNDWINVSDAPAKMTLKLSELMSFTSGLTRGGLIIGYATLREELASLMYEEENRETWIYLRDDHIFSWIIYKVTGMTPRQYALSLDFFTKLGINETEYNWGTFGVEPLKLETTAHSFQTNVRQLAKFGQLYLQGGVAAPGGEQLIAPSWITESTTSQPEEGYPQGYLWYPTSRGYEARGIFGQYISVIPSRNIVIAALRRDCIGSSRGFIDAAHSRLDKLDNGVDGACPESLWDRVVPDWAKVGMSLVTESVFGDDQSSLDYYPSNHHLRSP</sequence>
<evidence type="ECO:0000259" key="2">
    <source>
        <dbReference type="Pfam" id="PF00144"/>
    </source>
</evidence>
<dbReference type="PANTHER" id="PTHR43283:SF7">
    <property type="entry name" value="BETA-LACTAMASE-RELATED DOMAIN-CONTAINING PROTEIN"/>
    <property type="match status" value="1"/>
</dbReference>
<proteinExistence type="predicted"/>
<dbReference type="Gene3D" id="3.40.710.10">
    <property type="entry name" value="DD-peptidase/beta-lactamase superfamily"/>
    <property type="match status" value="1"/>
</dbReference>
<dbReference type="InterPro" id="IPR001466">
    <property type="entry name" value="Beta-lactam-related"/>
</dbReference>
<dbReference type="Pfam" id="PF00144">
    <property type="entry name" value="Beta-lactamase"/>
    <property type="match status" value="1"/>
</dbReference>
<dbReference type="EMBL" id="CAICTM010000668">
    <property type="protein sequence ID" value="CAB9514698.1"/>
    <property type="molecule type" value="Genomic_DNA"/>
</dbReference>
<dbReference type="SUPFAM" id="SSF56601">
    <property type="entry name" value="beta-lactamase/transpeptidase-like"/>
    <property type="match status" value="1"/>
</dbReference>
<evidence type="ECO:0000313" key="4">
    <source>
        <dbReference type="Proteomes" id="UP001153069"/>
    </source>
</evidence>
<feature type="domain" description="Beta-lactamase-related" evidence="2">
    <location>
        <begin position="62"/>
        <end position="320"/>
    </location>
</feature>
<dbReference type="AlphaFoldDB" id="A0A9N8E5D7"/>
<reference evidence="3" key="1">
    <citation type="submission" date="2020-06" db="EMBL/GenBank/DDBJ databases">
        <authorList>
            <consortium name="Plant Systems Biology data submission"/>
        </authorList>
    </citation>
    <scope>NUCLEOTIDE SEQUENCE</scope>
    <source>
        <strain evidence="3">D6</strain>
    </source>
</reference>
<organism evidence="3 4">
    <name type="scientific">Seminavis robusta</name>
    <dbReference type="NCBI Taxonomy" id="568900"/>
    <lineage>
        <taxon>Eukaryota</taxon>
        <taxon>Sar</taxon>
        <taxon>Stramenopiles</taxon>
        <taxon>Ochrophyta</taxon>
        <taxon>Bacillariophyta</taxon>
        <taxon>Bacillariophyceae</taxon>
        <taxon>Bacillariophycidae</taxon>
        <taxon>Naviculales</taxon>
        <taxon>Naviculaceae</taxon>
        <taxon>Seminavis</taxon>
    </lineage>
</organism>
<dbReference type="PANTHER" id="PTHR43283">
    <property type="entry name" value="BETA-LACTAMASE-RELATED"/>
    <property type="match status" value="1"/>
</dbReference>
<gene>
    <name evidence="3" type="ORF">SEMRO_669_G184510.1</name>
</gene>
<feature type="chain" id="PRO_5040495775" evidence="1">
    <location>
        <begin position="29"/>
        <end position="394"/>
    </location>
</feature>
<evidence type="ECO:0000313" key="3">
    <source>
        <dbReference type="EMBL" id="CAB9514698.1"/>
    </source>
</evidence>
<dbReference type="InterPro" id="IPR050789">
    <property type="entry name" value="Diverse_Enzym_Activities"/>
</dbReference>
<dbReference type="OrthoDB" id="48153at2759"/>
<accession>A0A9N8E5D7</accession>
<comment type="caution">
    <text evidence="3">The sequence shown here is derived from an EMBL/GenBank/DDBJ whole genome shotgun (WGS) entry which is preliminary data.</text>
</comment>
<keyword evidence="4" id="KW-1185">Reference proteome</keyword>
<protein>
    <submittedName>
        <fullName evidence="3">Beta-lactamase</fullName>
    </submittedName>
</protein>
<name>A0A9N8E5D7_9STRA</name>
<keyword evidence="1" id="KW-0732">Signal</keyword>
<dbReference type="Proteomes" id="UP001153069">
    <property type="component" value="Unassembled WGS sequence"/>
</dbReference>
<dbReference type="InterPro" id="IPR012338">
    <property type="entry name" value="Beta-lactam/transpept-like"/>
</dbReference>
<evidence type="ECO:0000256" key="1">
    <source>
        <dbReference type="SAM" id="SignalP"/>
    </source>
</evidence>
<feature type="signal peptide" evidence="1">
    <location>
        <begin position="1"/>
        <end position="28"/>
    </location>
</feature>